<evidence type="ECO:0000256" key="11">
    <source>
        <dbReference type="ARBA" id="ARBA00038076"/>
    </source>
</evidence>
<dbReference type="InterPro" id="IPR017871">
    <property type="entry name" value="ABC_transporter-like_CS"/>
</dbReference>
<evidence type="ECO:0000313" key="16">
    <source>
        <dbReference type="EMBL" id="HAE48267.1"/>
    </source>
</evidence>
<dbReference type="Pfam" id="PF02687">
    <property type="entry name" value="FtsX"/>
    <property type="match status" value="1"/>
</dbReference>
<dbReference type="Pfam" id="PF00005">
    <property type="entry name" value="ABC_tran"/>
    <property type="match status" value="1"/>
</dbReference>
<evidence type="ECO:0000259" key="15">
    <source>
        <dbReference type="PROSITE" id="PS50893"/>
    </source>
</evidence>
<name>A0A3B9ILS8_9PROT</name>
<feature type="transmembrane region" description="Helical" evidence="14">
    <location>
        <begin position="621"/>
        <end position="640"/>
    </location>
</feature>
<keyword evidence="5 14" id="KW-0812">Transmembrane</keyword>
<keyword evidence="6" id="KW-0547">Nucleotide-binding</keyword>
<dbReference type="CDD" id="cd03255">
    <property type="entry name" value="ABC_MJ0796_LolCDE_FtsE"/>
    <property type="match status" value="1"/>
</dbReference>
<dbReference type="GO" id="GO:0022857">
    <property type="term" value="F:transmembrane transporter activity"/>
    <property type="evidence" value="ECO:0007669"/>
    <property type="project" value="TreeGrafter"/>
</dbReference>
<dbReference type="FunFam" id="3.40.50.300:FF:000032">
    <property type="entry name" value="Export ABC transporter ATP-binding protein"/>
    <property type="match status" value="1"/>
</dbReference>
<keyword evidence="9 14" id="KW-0472">Membrane</keyword>
<dbReference type="PANTHER" id="PTHR30572:SF4">
    <property type="entry name" value="ABC TRANSPORTER PERMEASE YTRF"/>
    <property type="match status" value="1"/>
</dbReference>
<dbReference type="InterPro" id="IPR003838">
    <property type="entry name" value="ABC3_permease_C"/>
</dbReference>
<dbReference type="InterPro" id="IPR025857">
    <property type="entry name" value="MacB_PCD"/>
</dbReference>
<feature type="region of interest" description="Disordered" evidence="13">
    <location>
        <begin position="233"/>
        <end position="252"/>
    </location>
</feature>
<accession>A0A3B9ILS8</accession>
<dbReference type="SMART" id="SM00382">
    <property type="entry name" value="AAA"/>
    <property type="match status" value="1"/>
</dbReference>
<dbReference type="PANTHER" id="PTHR30572">
    <property type="entry name" value="MEMBRANE COMPONENT OF TRANSPORTER-RELATED"/>
    <property type="match status" value="1"/>
</dbReference>
<dbReference type="InterPro" id="IPR003439">
    <property type="entry name" value="ABC_transporter-like_ATP-bd"/>
</dbReference>
<evidence type="ECO:0000256" key="9">
    <source>
        <dbReference type="ARBA" id="ARBA00023136"/>
    </source>
</evidence>
<keyword evidence="2" id="KW-0813">Transport</keyword>
<dbReference type="InterPro" id="IPR017911">
    <property type="entry name" value="MacB-like_ATP-bd"/>
</dbReference>
<proteinExistence type="inferred from homology"/>
<evidence type="ECO:0000256" key="2">
    <source>
        <dbReference type="ARBA" id="ARBA00022448"/>
    </source>
</evidence>
<evidence type="ECO:0000256" key="10">
    <source>
        <dbReference type="ARBA" id="ARBA00023251"/>
    </source>
</evidence>
<evidence type="ECO:0000256" key="1">
    <source>
        <dbReference type="ARBA" id="ARBA00004429"/>
    </source>
</evidence>
<keyword evidence="10" id="KW-0046">Antibiotic resistance</keyword>
<feature type="transmembrane region" description="Helical" evidence="14">
    <location>
        <begin position="577"/>
        <end position="601"/>
    </location>
</feature>
<evidence type="ECO:0000256" key="12">
    <source>
        <dbReference type="ARBA" id="ARBA00038388"/>
    </source>
</evidence>
<dbReference type="EMBL" id="DMAI01000200">
    <property type="protein sequence ID" value="HAE48267.1"/>
    <property type="molecule type" value="Genomic_DNA"/>
</dbReference>
<organism evidence="16 17">
    <name type="scientific">Tistrella mobilis</name>
    <dbReference type="NCBI Taxonomy" id="171437"/>
    <lineage>
        <taxon>Bacteria</taxon>
        <taxon>Pseudomonadati</taxon>
        <taxon>Pseudomonadota</taxon>
        <taxon>Alphaproteobacteria</taxon>
        <taxon>Geminicoccales</taxon>
        <taxon>Geminicoccaceae</taxon>
        <taxon>Tistrella</taxon>
    </lineage>
</organism>
<dbReference type="Pfam" id="PF12704">
    <property type="entry name" value="MacB_PCD"/>
    <property type="match status" value="1"/>
</dbReference>
<dbReference type="InterPro" id="IPR050250">
    <property type="entry name" value="Macrolide_Exporter_MacB"/>
</dbReference>
<dbReference type="InterPro" id="IPR003593">
    <property type="entry name" value="AAA+_ATPase"/>
</dbReference>
<dbReference type="GO" id="GO:0046677">
    <property type="term" value="P:response to antibiotic"/>
    <property type="evidence" value="ECO:0007669"/>
    <property type="project" value="UniProtKB-KW"/>
</dbReference>
<protein>
    <submittedName>
        <fullName evidence="16">Macrolide ABC transporter permease/ATP-binding protein MacB</fullName>
    </submittedName>
</protein>
<reference evidence="16 17" key="1">
    <citation type="journal article" date="2018" name="Nat. Biotechnol.">
        <title>A standardized bacterial taxonomy based on genome phylogeny substantially revises the tree of life.</title>
        <authorList>
            <person name="Parks D.H."/>
            <person name="Chuvochina M."/>
            <person name="Waite D.W."/>
            <person name="Rinke C."/>
            <person name="Skarshewski A."/>
            <person name="Chaumeil P.A."/>
            <person name="Hugenholtz P."/>
        </authorList>
    </citation>
    <scope>NUCLEOTIDE SEQUENCE [LARGE SCALE GENOMIC DNA]</scope>
    <source>
        <strain evidence="16">UBA8739</strain>
    </source>
</reference>
<dbReference type="Proteomes" id="UP000257706">
    <property type="component" value="Unassembled WGS sequence"/>
</dbReference>
<evidence type="ECO:0000256" key="4">
    <source>
        <dbReference type="ARBA" id="ARBA00022519"/>
    </source>
</evidence>
<feature type="domain" description="ABC transporter" evidence="15">
    <location>
        <begin position="15"/>
        <end position="253"/>
    </location>
</feature>
<dbReference type="AlphaFoldDB" id="A0A3B9ILS8"/>
<evidence type="ECO:0000256" key="7">
    <source>
        <dbReference type="ARBA" id="ARBA00022840"/>
    </source>
</evidence>
<keyword evidence="8 14" id="KW-1133">Transmembrane helix</keyword>
<evidence type="ECO:0000256" key="5">
    <source>
        <dbReference type="ARBA" id="ARBA00022692"/>
    </source>
</evidence>
<comment type="similarity">
    <text evidence="11">Belongs to the ABC-4 integral membrane protein family.</text>
</comment>
<feature type="transmembrane region" description="Helical" evidence="14">
    <location>
        <begin position="530"/>
        <end position="557"/>
    </location>
</feature>
<dbReference type="PROSITE" id="PS50893">
    <property type="entry name" value="ABC_TRANSPORTER_2"/>
    <property type="match status" value="1"/>
</dbReference>
<comment type="subcellular location">
    <subcellularLocation>
        <location evidence="1">Cell inner membrane</location>
        <topology evidence="1">Multi-pass membrane protein</topology>
    </subcellularLocation>
</comment>
<feature type="transmembrane region" description="Helical" evidence="14">
    <location>
        <begin position="283"/>
        <end position="303"/>
    </location>
</feature>
<evidence type="ECO:0000256" key="8">
    <source>
        <dbReference type="ARBA" id="ARBA00022989"/>
    </source>
</evidence>
<evidence type="ECO:0000256" key="13">
    <source>
        <dbReference type="SAM" id="MobiDB-lite"/>
    </source>
</evidence>
<dbReference type="SUPFAM" id="SSF52540">
    <property type="entry name" value="P-loop containing nucleoside triphosphate hydrolases"/>
    <property type="match status" value="1"/>
</dbReference>
<evidence type="ECO:0000256" key="14">
    <source>
        <dbReference type="SAM" id="Phobius"/>
    </source>
</evidence>
<evidence type="ECO:0000256" key="6">
    <source>
        <dbReference type="ARBA" id="ARBA00022741"/>
    </source>
</evidence>
<comment type="similarity">
    <text evidence="12">Belongs to the ABC transporter superfamily. Macrolide exporter (TC 3.A.1.122) family.</text>
</comment>
<dbReference type="PROSITE" id="PS00211">
    <property type="entry name" value="ABC_TRANSPORTER_1"/>
    <property type="match status" value="1"/>
</dbReference>
<sequence length="655" mass="69164">MNAETASPILAPPLITFDRVSRHFGGAQGVTALDDVSLSIRRGEMVAIVGASGSGKSTLMNILGCLDRPSGGRLLIDGQDVSALDTDALAALRNRRFGFVFQRYNLLHGLSAAENVEMPAIYAGRPAEERRRAAHRLLGRLGLQDRAGHRPSELSGGQQQRVSIARALVNDADIILADEPTGALDEAAGAEVLALLDALHAEGRTIIIVTHDPTVAAHAGRRIRIRDGRVVADEGDDRRGSPATAEAAPCRPGRSGPVRLLGDVASAGRMAFRSLAINPLRTLLTLLGVVIGVASVIAMLAIGDGGREATLRRIAEMGTNLITVRAGAPGIRSLADLTSLTIGDIEALSEIRGLAAISPERNLRTTLRVGNRDYTTMAQGVWPDLLVARSRQLAAGSFFTRDDIRSYAAVMVLGQSVADILFPGQDPIGRQVLAGRVPFEVIGVLAPRGVSGGGTDQDDVVLIPLSSGFMRLLGRSHVSSVTLKVADAGDMERVADEIDRILFDRHHIRNYQIRSSTAAQIIMSDSQRSFALLLGAVAAISLVVGGIGVMNIMLVGVTERTREIGIRMATGARRRDVLIQFNVEAIAVCGLGGVIGVGLGLGSAVWLRRLGFDVLITPMPAVMAFSCAFLTGLVFGWLPARKAAGMDPVRALAAG</sequence>
<dbReference type="Gene3D" id="3.40.50.300">
    <property type="entry name" value="P-loop containing nucleotide triphosphate hydrolases"/>
    <property type="match status" value="1"/>
</dbReference>
<keyword evidence="3" id="KW-1003">Cell membrane</keyword>
<keyword evidence="4" id="KW-0997">Cell inner membrane</keyword>
<keyword evidence="7 16" id="KW-0067">ATP-binding</keyword>
<dbReference type="InterPro" id="IPR027417">
    <property type="entry name" value="P-loop_NTPase"/>
</dbReference>
<dbReference type="GO" id="GO:0005886">
    <property type="term" value="C:plasma membrane"/>
    <property type="evidence" value="ECO:0007669"/>
    <property type="project" value="UniProtKB-SubCell"/>
</dbReference>
<comment type="caution">
    <text evidence="16">The sequence shown here is derived from an EMBL/GenBank/DDBJ whole genome shotgun (WGS) entry which is preliminary data.</text>
</comment>
<evidence type="ECO:0000256" key="3">
    <source>
        <dbReference type="ARBA" id="ARBA00022475"/>
    </source>
</evidence>
<gene>
    <name evidence="16" type="ORF">DCK97_12685</name>
</gene>
<evidence type="ECO:0000313" key="17">
    <source>
        <dbReference type="Proteomes" id="UP000257706"/>
    </source>
</evidence>
<dbReference type="GO" id="GO:0098796">
    <property type="term" value="C:membrane protein complex"/>
    <property type="evidence" value="ECO:0007669"/>
    <property type="project" value="UniProtKB-ARBA"/>
</dbReference>
<dbReference type="GO" id="GO:0005524">
    <property type="term" value="F:ATP binding"/>
    <property type="evidence" value="ECO:0007669"/>
    <property type="project" value="UniProtKB-KW"/>
</dbReference>
<dbReference type="GO" id="GO:0016887">
    <property type="term" value="F:ATP hydrolysis activity"/>
    <property type="evidence" value="ECO:0007669"/>
    <property type="project" value="InterPro"/>
</dbReference>